<comment type="caution">
    <text evidence="3">The sequence shown here is derived from an EMBL/GenBank/DDBJ whole genome shotgun (WGS) entry which is preliminary data.</text>
</comment>
<name>A0A834XV98_APHGI</name>
<evidence type="ECO:0000256" key="1">
    <source>
        <dbReference type="SAM" id="MobiDB-lite"/>
    </source>
</evidence>
<reference evidence="3 4" key="1">
    <citation type="submission" date="2020-08" db="EMBL/GenBank/DDBJ databases">
        <title>Aphidius gifuensis genome sequencing and assembly.</title>
        <authorList>
            <person name="Du Z."/>
        </authorList>
    </citation>
    <scope>NUCLEOTIDE SEQUENCE [LARGE SCALE GENOMIC DNA]</scope>
    <source>
        <strain evidence="3">YNYX2018</strain>
        <tissue evidence="3">Adults</tissue>
    </source>
</reference>
<proteinExistence type="predicted"/>
<keyword evidence="2" id="KW-0732">Signal</keyword>
<keyword evidence="4" id="KW-1185">Reference proteome</keyword>
<sequence>MSKHLKLGLIIFNLVILTAFHRGDALECYVCHGEDDCLKDYPSEICIADVTTTESSEEETTKLTTENDSLTTTEDEASSPATTEAEASSPTTTEAEDSSTTTEAENSSTTIKAEDSSSTTTEAEDSSTTTEAEDSSSTTTEAEDSSTITAPGQGASDTNNYSVKQLYRNNVKSRRRRRFALSTREESWSCFKSVEGEKVIERGCINSDPPKDSTYELCQSDKCNPAPKIVSNGNLENN</sequence>
<dbReference type="Proteomes" id="UP000639338">
    <property type="component" value="Unassembled WGS sequence"/>
</dbReference>
<organism evidence="3 4">
    <name type="scientific">Aphidius gifuensis</name>
    <name type="common">Parasitoid wasp</name>
    <dbReference type="NCBI Taxonomy" id="684658"/>
    <lineage>
        <taxon>Eukaryota</taxon>
        <taxon>Metazoa</taxon>
        <taxon>Ecdysozoa</taxon>
        <taxon>Arthropoda</taxon>
        <taxon>Hexapoda</taxon>
        <taxon>Insecta</taxon>
        <taxon>Pterygota</taxon>
        <taxon>Neoptera</taxon>
        <taxon>Endopterygota</taxon>
        <taxon>Hymenoptera</taxon>
        <taxon>Apocrita</taxon>
        <taxon>Ichneumonoidea</taxon>
        <taxon>Braconidae</taxon>
        <taxon>Aphidiinae</taxon>
        <taxon>Aphidius</taxon>
    </lineage>
</organism>
<evidence type="ECO:0000256" key="2">
    <source>
        <dbReference type="SAM" id="SignalP"/>
    </source>
</evidence>
<feature type="region of interest" description="Disordered" evidence="1">
    <location>
        <begin position="52"/>
        <end position="160"/>
    </location>
</feature>
<gene>
    <name evidence="3" type="ORF">HCN44_005125</name>
</gene>
<feature type="signal peptide" evidence="2">
    <location>
        <begin position="1"/>
        <end position="25"/>
    </location>
</feature>
<dbReference type="AlphaFoldDB" id="A0A834XV98"/>
<feature type="compositionally biased region" description="Low complexity" evidence="1">
    <location>
        <begin position="78"/>
        <end position="140"/>
    </location>
</feature>
<evidence type="ECO:0008006" key="5">
    <source>
        <dbReference type="Google" id="ProtNLM"/>
    </source>
</evidence>
<protein>
    <recommendedName>
        <fullName evidence="5">Venom protein</fullName>
    </recommendedName>
</protein>
<evidence type="ECO:0000313" key="3">
    <source>
        <dbReference type="EMBL" id="KAF7992781.1"/>
    </source>
</evidence>
<dbReference type="EMBL" id="JACMRX010000003">
    <property type="protein sequence ID" value="KAF7992781.1"/>
    <property type="molecule type" value="Genomic_DNA"/>
</dbReference>
<evidence type="ECO:0000313" key="4">
    <source>
        <dbReference type="Proteomes" id="UP000639338"/>
    </source>
</evidence>
<feature type="chain" id="PRO_5033048422" description="Venom protein" evidence="2">
    <location>
        <begin position="26"/>
        <end position="238"/>
    </location>
</feature>
<accession>A0A834XV98</accession>